<evidence type="ECO:0000259" key="5">
    <source>
        <dbReference type="Pfam" id="PF00205"/>
    </source>
</evidence>
<dbReference type="Pfam" id="PF02775">
    <property type="entry name" value="TPP_enzyme_C"/>
    <property type="match status" value="1"/>
</dbReference>
<dbReference type="InterPro" id="IPR000399">
    <property type="entry name" value="TPP-bd_CS"/>
</dbReference>
<evidence type="ECO:0000313" key="8">
    <source>
        <dbReference type="EMBL" id="GAA0346041.1"/>
    </source>
</evidence>
<evidence type="ECO:0000256" key="4">
    <source>
        <dbReference type="SAM" id="MobiDB-lite"/>
    </source>
</evidence>
<feature type="domain" description="Thiamine pyrophosphate enzyme N-terminal TPP-binding" evidence="7">
    <location>
        <begin position="12"/>
        <end position="114"/>
    </location>
</feature>
<evidence type="ECO:0000313" key="9">
    <source>
        <dbReference type="Proteomes" id="UP001500063"/>
    </source>
</evidence>
<evidence type="ECO:0000256" key="2">
    <source>
        <dbReference type="ARBA" id="ARBA00023052"/>
    </source>
</evidence>
<dbReference type="InterPro" id="IPR029035">
    <property type="entry name" value="DHS-like_NAD/FAD-binding_dom"/>
</dbReference>
<dbReference type="EMBL" id="BAAABW010000013">
    <property type="protein sequence ID" value="GAA0346041.1"/>
    <property type="molecule type" value="Genomic_DNA"/>
</dbReference>
<dbReference type="CDD" id="cd02002">
    <property type="entry name" value="TPP_BFDC"/>
    <property type="match status" value="1"/>
</dbReference>
<evidence type="ECO:0000259" key="7">
    <source>
        <dbReference type="Pfam" id="PF02776"/>
    </source>
</evidence>
<evidence type="ECO:0000256" key="1">
    <source>
        <dbReference type="ARBA" id="ARBA00007812"/>
    </source>
</evidence>
<dbReference type="SUPFAM" id="SSF52467">
    <property type="entry name" value="DHS-like NAD/FAD-binding domain"/>
    <property type="match status" value="1"/>
</dbReference>
<dbReference type="PANTHER" id="PTHR18968:SF133">
    <property type="entry name" value="BENZOYLFORMATE DECARBOXYLASE"/>
    <property type="match status" value="1"/>
</dbReference>
<comment type="similarity">
    <text evidence="1 3">Belongs to the TPP enzyme family.</text>
</comment>
<protein>
    <submittedName>
        <fullName evidence="8">Benzoylformate decarboxylase</fullName>
    </submittedName>
</protein>
<dbReference type="NCBIfam" id="NF005485">
    <property type="entry name" value="PRK07092.1"/>
    <property type="match status" value="1"/>
</dbReference>
<organism evidence="8 9">
    <name type="scientific">Streptomyces blastmyceticus</name>
    <dbReference type="NCBI Taxonomy" id="68180"/>
    <lineage>
        <taxon>Bacteria</taxon>
        <taxon>Bacillati</taxon>
        <taxon>Actinomycetota</taxon>
        <taxon>Actinomycetes</taxon>
        <taxon>Kitasatosporales</taxon>
        <taxon>Streptomycetaceae</taxon>
        <taxon>Streptomyces</taxon>
    </lineage>
</organism>
<dbReference type="InterPro" id="IPR029061">
    <property type="entry name" value="THDP-binding"/>
</dbReference>
<feature type="domain" description="Thiamine pyrophosphate enzyme TPP-binding" evidence="6">
    <location>
        <begin position="397"/>
        <end position="531"/>
    </location>
</feature>
<dbReference type="Proteomes" id="UP001500063">
    <property type="component" value="Unassembled WGS sequence"/>
</dbReference>
<dbReference type="CDD" id="cd07035">
    <property type="entry name" value="TPP_PYR_POX_like"/>
    <property type="match status" value="1"/>
</dbReference>
<dbReference type="InterPro" id="IPR045229">
    <property type="entry name" value="TPP_enz"/>
</dbReference>
<keyword evidence="2 3" id="KW-0786">Thiamine pyrophosphate</keyword>
<dbReference type="Pfam" id="PF02776">
    <property type="entry name" value="TPP_enzyme_N"/>
    <property type="match status" value="1"/>
</dbReference>
<dbReference type="InterPro" id="IPR012000">
    <property type="entry name" value="Thiamin_PyroP_enz_cen_dom"/>
</dbReference>
<dbReference type="SUPFAM" id="SSF52518">
    <property type="entry name" value="Thiamin diphosphate-binding fold (THDP-binding)"/>
    <property type="match status" value="2"/>
</dbReference>
<dbReference type="PANTHER" id="PTHR18968">
    <property type="entry name" value="THIAMINE PYROPHOSPHATE ENZYMES"/>
    <property type="match status" value="1"/>
</dbReference>
<keyword evidence="9" id="KW-1185">Reference proteome</keyword>
<dbReference type="RefSeq" id="WP_344117671.1">
    <property type="nucleotide sequence ID" value="NZ_BAAABW010000013.1"/>
</dbReference>
<evidence type="ECO:0000256" key="3">
    <source>
        <dbReference type="RuleBase" id="RU362132"/>
    </source>
</evidence>
<name>A0ABP3GI01_9ACTN</name>
<accession>A0ABP3GI01</accession>
<proteinExistence type="inferred from homology"/>
<comment type="caution">
    <text evidence="8">The sequence shown here is derived from an EMBL/GenBank/DDBJ whole genome shotgun (WGS) entry which is preliminary data.</text>
</comment>
<feature type="region of interest" description="Disordered" evidence="4">
    <location>
        <begin position="334"/>
        <end position="356"/>
    </location>
</feature>
<dbReference type="Gene3D" id="3.40.50.970">
    <property type="match status" value="2"/>
</dbReference>
<sequence>MVSASVRTSGPTVAEAAFDVLRDFGVTRVFGNPGSTEMHMYLYWPDDLEYVLALQEGSAVAMADGLAQRTRGPGVAIVHSAAGVGNALSSVIAAWRNQSPLVLLAGQQTRAMLPTEPYLSALEPDQFPRPYVKWALQPARAADVPGAIARALLTSLTPPYGPTFVSVPEDDWSQPAAPVPAHTIVPTLGADPATITRFADTLSSATRPALVVGPAVDGDAAAPDAVRLAERLGSAVYGAPWTSRASFPERHPLFQGFLTATREEVAKQLDGHDVVLVIGAQVFTYHVHTEGPFLPNGAQCLHLTDNPVHAFSAPIGDSLICSARAGIRALLDQLPDRPAHRTPPTAPPRPQPAPLTAPLEASAVLHLLRDLVPPTTPVFEEAPSYRNEIRAHFPMEAGQYHNTFSGGLGWALPAAVGAAMADPAHRTLCLIGDGSLMYSVQALWTAARHQLPLTVVVLDNTEYGAMKEFTTLYGIDAFPPPIQSALDLPALDIQAVATGLGITATHADDPSHLAETLTAALTARGPTLVDVRVQALRGTGPL</sequence>
<dbReference type="PROSITE" id="PS00187">
    <property type="entry name" value="TPP_ENZYMES"/>
    <property type="match status" value="1"/>
</dbReference>
<dbReference type="InterPro" id="IPR011766">
    <property type="entry name" value="TPP_enzyme_TPP-bd"/>
</dbReference>
<dbReference type="Gene3D" id="3.40.50.1220">
    <property type="entry name" value="TPP-binding domain"/>
    <property type="match status" value="1"/>
</dbReference>
<gene>
    <name evidence="8" type="primary">mdlC</name>
    <name evidence="8" type="ORF">GCM10010319_23020</name>
</gene>
<evidence type="ECO:0000259" key="6">
    <source>
        <dbReference type="Pfam" id="PF02775"/>
    </source>
</evidence>
<feature type="compositionally biased region" description="Pro residues" evidence="4">
    <location>
        <begin position="344"/>
        <end position="355"/>
    </location>
</feature>
<dbReference type="Pfam" id="PF00205">
    <property type="entry name" value="TPP_enzyme_M"/>
    <property type="match status" value="1"/>
</dbReference>
<dbReference type="InterPro" id="IPR012001">
    <property type="entry name" value="Thiamin_PyroP_enz_TPP-bd_dom"/>
</dbReference>
<reference evidence="9" key="1">
    <citation type="journal article" date="2019" name="Int. J. Syst. Evol. Microbiol.">
        <title>The Global Catalogue of Microorganisms (GCM) 10K type strain sequencing project: providing services to taxonomists for standard genome sequencing and annotation.</title>
        <authorList>
            <consortium name="The Broad Institute Genomics Platform"/>
            <consortium name="The Broad Institute Genome Sequencing Center for Infectious Disease"/>
            <person name="Wu L."/>
            <person name="Ma J."/>
        </authorList>
    </citation>
    <scope>NUCLEOTIDE SEQUENCE [LARGE SCALE GENOMIC DNA]</scope>
    <source>
        <strain evidence="9">JCM 4565</strain>
    </source>
</reference>
<feature type="domain" description="Thiamine pyrophosphate enzyme central" evidence="5">
    <location>
        <begin position="195"/>
        <end position="327"/>
    </location>
</feature>